<accession>A0A9W8MPM3</accession>
<comment type="caution">
    <text evidence="1">The sequence shown here is derived from an EMBL/GenBank/DDBJ whole genome shotgun (WGS) entry which is preliminary data.</text>
</comment>
<reference evidence="1" key="1">
    <citation type="submission" date="2022-07" db="EMBL/GenBank/DDBJ databases">
        <title>Genome Sequence of Agrocybe chaxingu.</title>
        <authorList>
            <person name="Buettner E."/>
        </authorList>
    </citation>
    <scope>NUCLEOTIDE SEQUENCE</scope>
    <source>
        <strain evidence="1">MP-N11</strain>
    </source>
</reference>
<evidence type="ECO:0000313" key="1">
    <source>
        <dbReference type="EMBL" id="KAJ3492901.1"/>
    </source>
</evidence>
<keyword evidence="2" id="KW-1185">Reference proteome</keyword>
<proteinExistence type="predicted"/>
<dbReference type="AlphaFoldDB" id="A0A9W8MPM3"/>
<dbReference type="Proteomes" id="UP001148786">
    <property type="component" value="Unassembled WGS sequence"/>
</dbReference>
<gene>
    <name evidence="1" type="ORF">NLJ89_g11142</name>
</gene>
<name>A0A9W8MPM3_9AGAR</name>
<protein>
    <submittedName>
        <fullName evidence="1">Uncharacterized protein</fullName>
    </submittedName>
</protein>
<dbReference type="EMBL" id="JANKHO010002364">
    <property type="protein sequence ID" value="KAJ3492901.1"/>
    <property type="molecule type" value="Genomic_DNA"/>
</dbReference>
<evidence type="ECO:0000313" key="2">
    <source>
        <dbReference type="Proteomes" id="UP001148786"/>
    </source>
</evidence>
<organism evidence="1 2">
    <name type="scientific">Agrocybe chaxingu</name>
    <dbReference type="NCBI Taxonomy" id="84603"/>
    <lineage>
        <taxon>Eukaryota</taxon>
        <taxon>Fungi</taxon>
        <taxon>Dikarya</taxon>
        <taxon>Basidiomycota</taxon>
        <taxon>Agaricomycotina</taxon>
        <taxon>Agaricomycetes</taxon>
        <taxon>Agaricomycetidae</taxon>
        <taxon>Agaricales</taxon>
        <taxon>Agaricineae</taxon>
        <taxon>Strophariaceae</taxon>
        <taxon>Agrocybe</taxon>
    </lineage>
</organism>
<sequence length="171" mass="19538">MAAYVNTDLDPVTGVGLVKFERNDLQPQLYDRLKEAFCQKEAWKCATLPHKPVCTKIHSLKESLSTDNWELPWVPDRNYRHFQSMCQGKGIATEDVEAIARTISSLRIRKAAFRDDEQRAGESQVERLMRTEQRKVADRIQEDVVASVGEESITVFSREEALARHSYGAIL</sequence>
<dbReference type="OrthoDB" id="3270372at2759"/>